<dbReference type="SMART" id="SM00422">
    <property type="entry name" value="HTH_MERR"/>
    <property type="match status" value="1"/>
</dbReference>
<dbReference type="PROSITE" id="PS50937">
    <property type="entry name" value="HTH_MERR_2"/>
    <property type="match status" value="1"/>
</dbReference>
<dbReference type="EMBL" id="PIPR01000001">
    <property type="protein sequence ID" value="RUO40800.1"/>
    <property type="molecule type" value="Genomic_DNA"/>
</dbReference>
<dbReference type="PANTHER" id="PTHR30204:SF92">
    <property type="entry name" value="HTH-TYPE TRANSCRIPTIONAL REGULATOR ZNTR"/>
    <property type="match status" value="1"/>
</dbReference>
<dbReference type="Gene3D" id="1.10.1660.10">
    <property type="match status" value="1"/>
</dbReference>
<dbReference type="InterPro" id="IPR000551">
    <property type="entry name" value="MerR-type_HTH_dom"/>
</dbReference>
<accession>A0A7Z6ZTH1</accession>
<sequence length="142" mass="15916">MVQSQDLNFTISKLAAHCGVGVETVRFYQRNELLEIPQAQQGATRRYGQAHVERLQFIKKAQLAGFTLREIKQLIALDSTEERSQVLALAQERLQDIERKIIDLHDARDALSQLVNACQTGHAGPCPIIESFETSSSKNKVV</sequence>
<dbReference type="InterPro" id="IPR009061">
    <property type="entry name" value="DNA-bd_dom_put_sf"/>
</dbReference>
<dbReference type="PRINTS" id="PR00040">
    <property type="entry name" value="HTHMERR"/>
</dbReference>
<name>A0A7Z6ZTH1_9GAMM</name>
<comment type="caution">
    <text evidence="4">The sequence shown here is derived from an EMBL/GenBank/DDBJ whole genome shotgun (WGS) entry which is preliminary data.</text>
</comment>
<dbReference type="GO" id="GO:0003677">
    <property type="term" value="F:DNA binding"/>
    <property type="evidence" value="ECO:0007669"/>
    <property type="project" value="UniProtKB-KW"/>
</dbReference>
<keyword evidence="1" id="KW-0238">DNA-binding</keyword>
<evidence type="ECO:0000256" key="1">
    <source>
        <dbReference type="ARBA" id="ARBA00023125"/>
    </source>
</evidence>
<dbReference type="PANTHER" id="PTHR30204">
    <property type="entry name" value="REDOX-CYCLING DRUG-SENSING TRANSCRIPTIONAL ACTIVATOR SOXR"/>
    <property type="match status" value="1"/>
</dbReference>
<feature type="domain" description="HTH merR-type" evidence="3">
    <location>
        <begin position="8"/>
        <end position="77"/>
    </location>
</feature>
<organism evidence="4 5">
    <name type="scientific">Pseudidiomarina aestuarii</name>
    <dbReference type="NCBI Taxonomy" id="624146"/>
    <lineage>
        <taxon>Bacteria</taxon>
        <taxon>Pseudomonadati</taxon>
        <taxon>Pseudomonadota</taxon>
        <taxon>Gammaproteobacteria</taxon>
        <taxon>Alteromonadales</taxon>
        <taxon>Idiomarinaceae</taxon>
        <taxon>Pseudidiomarina</taxon>
    </lineage>
</organism>
<reference evidence="5" key="1">
    <citation type="journal article" date="2018" name="Front. Microbiol.">
        <title>Genome-Based Analysis Reveals the Taxonomy and Diversity of the Family Idiomarinaceae.</title>
        <authorList>
            <person name="Liu Y."/>
            <person name="Lai Q."/>
            <person name="Shao Z."/>
        </authorList>
    </citation>
    <scope>NUCLEOTIDE SEQUENCE [LARGE SCALE GENOMIC DNA]</scope>
    <source>
        <strain evidence="5">KYW314</strain>
    </source>
</reference>
<keyword evidence="2" id="KW-0175">Coiled coil</keyword>
<evidence type="ECO:0000259" key="3">
    <source>
        <dbReference type="PROSITE" id="PS50937"/>
    </source>
</evidence>
<dbReference type="AlphaFoldDB" id="A0A7Z6ZTH1"/>
<evidence type="ECO:0000256" key="2">
    <source>
        <dbReference type="SAM" id="Coils"/>
    </source>
</evidence>
<evidence type="ECO:0000313" key="5">
    <source>
        <dbReference type="Proteomes" id="UP000287766"/>
    </source>
</evidence>
<dbReference type="InterPro" id="IPR047057">
    <property type="entry name" value="MerR_fam"/>
</dbReference>
<keyword evidence="5" id="KW-1185">Reference proteome</keyword>
<proteinExistence type="predicted"/>
<gene>
    <name evidence="4" type="ORF">CWE22_00955</name>
</gene>
<dbReference type="GO" id="GO:0003700">
    <property type="term" value="F:DNA-binding transcription factor activity"/>
    <property type="evidence" value="ECO:0007669"/>
    <property type="project" value="InterPro"/>
</dbReference>
<evidence type="ECO:0000313" key="4">
    <source>
        <dbReference type="EMBL" id="RUO40800.1"/>
    </source>
</evidence>
<feature type="coiled-coil region" evidence="2">
    <location>
        <begin position="87"/>
        <end position="114"/>
    </location>
</feature>
<dbReference type="Proteomes" id="UP000287766">
    <property type="component" value="Unassembled WGS sequence"/>
</dbReference>
<dbReference type="Pfam" id="PF13411">
    <property type="entry name" value="MerR_1"/>
    <property type="match status" value="1"/>
</dbReference>
<protein>
    <submittedName>
        <fullName evidence="4">MerR family transcriptional regulator</fullName>
    </submittedName>
</protein>
<dbReference type="RefSeq" id="WP_169929533.1">
    <property type="nucleotide sequence ID" value="NZ_PIPR01000001.1"/>
</dbReference>
<dbReference type="SUPFAM" id="SSF46955">
    <property type="entry name" value="Putative DNA-binding domain"/>
    <property type="match status" value="1"/>
</dbReference>